<dbReference type="GO" id="GO:0005184">
    <property type="term" value="F:neuropeptide hormone activity"/>
    <property type="evidence" value="ECO:0007669"/>
    <property type="project" value="InterPro"/>
</dbReference>
<dbReference type="PANTHER" id="PTHR41151">
    <property type="entry name" value="PARTNER OF BURSICON"/>
    <property type="match status" value="1"/>
</dbReference>
<dbReference type="OrthoDB" id="786951at2759"/>
<dbReference type="PANTHER" id="PTHR41151:SF1">
    <property type="entry name" value="PARTNER OF BURSICON"/>
    <property type="match status" value="1"/>
</dbReference>
<dbReference type="EMBL" id="CAJHNH020000294">
    <property type="protein sequence ID" value="CAG5116745.1"/>
    <property type="molecule type" value="Genomic_DNA"/>
</dbReference>
<comment type="caution">
    <text evidence="1">The sequence shown here is derived from an EMBL/GenBank/DDBJ whole genome shotgun (WGS) entry which is preliminary data.</text>
</comment>
<dbReference type="Gene3D" id="2.10.90.10">
    <property type="entry name" value="Cystine-knot cytokines"/>
    <property type="match status" value="1"/>
</dbReference>
<keyword evidence="2" id="KW-1185">Reference proteome</keyword>
<evidence type="ECO:0000313" key="1">
    <source>
        <dbReference type="EMBL" id="CAG5116745.1"/>
    </source>
</evidence>
<dbReference type="InterPro" id="IPR029034">
    <property type="entry name" value="Cystine-knot_cytokine"/>
</dbReference>
<dbReference type="GO" id="GO:0001664">
    <property type="term" value="F:G protein-coupled receptor binding"/>
    <property type="evidence" value="ECO:0007669"/>
    <property type="project" value="InterPro"/>
</dbReference>
<protein>
    <recommendedName>
        <fullName evidence="3">CTCK domain-containing protein</fullName>
    </recommendedName>
</protein>
<dbReference type="GO" id="GO:0031395">
    <property type="term" value="C:bursicon neuropeptide hormone complex"/>
    <property type="evidence" value="ECO:0007669"/>
    <property type="project" value="InterPro"/>
</dbReference>
<dbReference type="InterPro" id="IPR034441">
    <property type="entry name" value="Bursicon_suB"/>
</dbReference>
<proteinExistence type="predicted"/>
<dbReference type="GO" id="GO:0007186">
    <property type="term" value="P:G protein-coupled receptor signaling pathway"/>
    <property type="evidence" value="ECO:0007669"/>
    <property type="project" value="TreeGrafter"/>
</dbReference>
<dbReference type="AlphaFoldDB" id="A0A8S3YMM9"/>
<dbReference type="Proteomes" id="UP000678393">
    <property type="component" value="Unassembled WGS sequence"/>
</dbReference>
<gene>
    <name evidence="1" type="ORF">CUNI_LOCUS2303</name>
</gene>
<reference evidence="1" key="1">
    <citation type="submission" date="2021-04" db="EMBL/GenBank/DDBJ databases">
        <authorList>
            <consortium name="Molecular Ecology Group"/>
        </authorList>
    </citation>
    <scope>NUCLEOTIDE SEQUENCE</scope>
</reference>
<evidence type="ECO:0008006" key="3">
    <source>
        <dbReference type="Google" id="ProtNLM"/>
    </source>
</evidence>
<evidence type="ECO:0000313" key="2">
    <source>
        <dbReference type="Proteomes" id="UP000678393"/>
    </source>
</evidence>
<name>A0A8S3YMM9_9EUPU</name>
<accession>A0A8S3YMM9</accession>
<sequence length="91" mass="9994">MVVALASGNVNALCSRMMYMKKCEGVCRSYVYPSVQTHNGFGRVCRCCKENATITRDVLMTCVSGGQEIPNFQQAVTIREITGCNCVNCND</sequence>
<organism evidence="1 2">
    <name type="scientific">Candidula unifasciata</name>
    <dbReference type="NCBI Taxonomy" id="100452"/>
    <lineage>
        <taxon>Eukaryota</taxon>
        <taxon>Metazoa</taxon>
        <taxon>Spiralia</taxon>
        <taxon>Lophotrochozoa</taxon>
        <taxon>Mollusca</taxon>
        <taxon>Gastropoda</taxon>
        <taxon>Heterobranchia</taxon>
        <taxon>Euthyneura</taxon>
        <taxon>Panpulmonata</taxon>
        <taxon>Eupulmonata</taxon>
        <taxon>Stylommatophora</taxon>
        <taxon>Helicina</taxon>
        <taxon>Helicoidea</taxon>
        <taxon>Geomitridae</taxon>
        <taxon>Candidula</taxon>
    </lineage>
</organism>